<evidence type="ECO:0008006" key="10">
    <source>
        <dbReference type="Google" id="ProtNLM"/>
    </source>
</evidence>
<dbReference type="EMBL" id="AP014946">
    <property type="protein sequence ID" value="BAT57991.1"/>
    <property type="molecule type" value="Genomic_DNA"/>
</dbReference>
<evidence type="ECO:0000256" key="1">
    <source>
        <dbReference type="ARBA" id="ARBA00004459"/>
    </source>
</evidence>
<organism evidence="8 9">
    <name type="scientific">Variibacter gotjawalensis</name>
    <dbReference type="NCBI Taxonomy" id="1333996"/>
    <lineage>
        <taxon>Bacteria</taxon>
        <taxon>Pseudomonadati</taxon>
        <taxon>Pseudomonadota</taxon>
        <taxon>Alphaproteobacteria</taxon>
        <taxon>Hyphomicrobiales</taxon>
        <taxon>Nitrobacteraceae</taxon>
        <taxon>Variibacter</taxon>
    </lineage>
</organism>
<feature type="region of interest" description="Disordered" evidence="7">
    <location>
        <begin position="34"/>
        <end position="103"/>
    </location>
</feature>
<evidence type="ECO:0000256" key="6">
    <source>
        <dbReference type="ARBA" id="ARBA00023288"/>
    </source>
</evidence>
<dbReference type="RefSeq" id="WP_096351246.1">
    <property type="nucleotide sequence ID" value="NZ_AP014946.1"/>
</dbReference>
<accession>A0A0S3PPY1</accession>
<proteinExistence type="predicted"/>
<keyword evidence="2" id="KW-0732">Signal</keyword>
<dbReference type="Proteomes" id="UP000236884">
    <property type="component" value="Chromosome"/>
</dbReference>
<sequence>MSYRFARLIAVVALPLLVAACGVKGPLESPLQAQLDEEKRATAEPLPQASQPVYGSRAPGAVGAKVGRDLPKNQSTTGAGTQSGAVINAPAARQSSPLDFLIN</sequence>
<evidence type="ECO:0000256" key="7">
    <source>
        <dbReference type="SAM" id="MobiDB-lite"/>
    </source>
</evidence>
<evidence type="ECO:0000256" key="5">
    <source>
        <dbReference type="ARBA" id="ARBA00023237"/>
    </source>
</evidence>
<evidence type="ECO:0000313" key="8">
    <source>
        <dbReference type="EMBL" id="BAT57991.1"/>
    </source>
</evidence>
<evidence type="ECO:0000256" key="2">
    <source>
        <dbReference type="ARBA" id="ARBA00022729"/>
    </source>
</evidence>
<keyword evidence="4" id="KW-0564">Palmitate</keyword>
<dbReference type="KEGG" id="vgo:GJW-30_1_00503"/>
<keyword evidence="6" id="KW-0449">Lipoprotein</keyword>
<keyword evidence="3" id="KW-0472">Membrane</keyword>
<feature type="compositionally biased region" description="Polar residues" evidence="7">
    <location>
        <begin position="72"/>
        <end position="85"/>
    </location>
</feature>
<gene>
    <name evidence="8" type="ORF">GJW-30_1_00503</name>
</gene>
<reference evidence="8 9" key="1">
    <citation type="submission" date="2015-08" db="EMBL/GenBank/DDBJ databases">
        <title>Investigation of the bacterial diversity of lava forest soil.</title>
        <authorList>
            <person name="Lee J.S."/>
        </authorList>
    </citation>
    <scope>NUCLEOTIDE SEQUENCE [LARGE SCALE GENOMIC DNA]</scope>
    <source>
        <strain evidence="8 9">GJW-30</strain>
    </source>
</reference>
<dbReference type="InterPro" id="IPR032831">
    <property type="entry name" value="LptM_cons"/>
</dbReference>
<keyword evidence="5" id="KW-0998">Cell outer membrane</keyword>
<dbReference type="NCBIfam" id="NF047847">
    <property type="entry name" value="SS_mature_LptM"/>
    <property type="match status" value="1"/>
</dbReference>
<protein>
    <recommendedName>
        <fullName evidence="10">Lipoprotein</fullName>
    </recommendedName>
</protein>
<dbReference type="PROSITE" id="PS51257">
    <property type="entry name" value="PROKAR_LIPOPROTEIN"/>
    <property type="match status" value="1"/>
</dbReference>
<name>A0A0S3PPY1_9BRAD</name>
<comment type="subcellular location">
    <subcellularLocation>
        <location evidence="1">Cell outer membrane</location>
        <topology evidence="1">Lipid-anchor</topology>
    </subcellularLocation>
</comment>
<evidence type="ECO:0000256" key="3">
    <source>
        <dbReference type="ARBA" id="ARBA00023136"/>
    </source>
</evidence>
<keyword evidence="9" id="KW-1185">Reference proteome</keyword>
<dbReference type="AlphaFoldDB" id="A0A0S3PPY1"/>
<evidence type="ECO:0000256" key="4">
    <source>
        <dbReference type="ARBA" id="ARBA00023139"/>
    </source>
</evidence>
<evidence type="ECO:0000313" key="9">
    <source>
        <dbReference type="Proteomes" id="UP000236884"/>
    </source>
</evidence>